<evidence type="ECO:0000313" key="1">
    <source>
        <dbReference type="EMBL" id="CAL1395685.1"/>
    </source>
</evidence>
<proteinExistence type="predicted"/>
<dbReference type="EMBL" id="OZ034819">
    <property type="protein sequence ID" value="CAL1395685.1"/>
    <property type="molecule type" value="Genomic_DNA"/>
</dbReference>
<accession>A0AAV2FBP3</accession>
<dbReference type="AlphaFoldDB" id="A0AAV2FBP3"/>
<sequence length="126" mass="13724">MTAACLSKQESIQLTISKQEAIEQAGGHHQAGRRRHLTCQEAGWETTEVGSGGDTTRCEAGTFSQRGGEVRWPGECAAYYESCLVKQVEPCVMTIVISSMDDLELPRTPRAVCLSKIVFLLLSPPP</sequence>
<dbReference type="Proteomes" id="UP001497516">
    <property type="component" value="Chromosome 6"/>
</dbReference>
<gene>
    <name evidence="1" type="ORF">LTRI10_LOCUS36101</name>
</gene>
<name>A0AAV2FBP3_9ROSI</name>
<protein>
    <submittedName>
        <fullName evidence="1">Uncharacterized protein</fullName>
    </submittedName>
</protein>
<reference evidence="1 2" key="1">
    <citation type="submission" date="2024-04" db="EMBL/GenBank/DDBJ databases">
        <authorList>
            <person name="Fracassetti M."/>
        </authorList>
    </citation>
    <scope>NUCLEOTIDE SEQUENCE [LARGE SCALE GENOMIC DNA]</scope>
</reference>
<organism evidence="1 2">
    <name type="scientific">Linum trigynum</name>
    <dbReference type="NCBI Taxonomy" id="586398"/>
    <lineage>
        <taxon>Eukaryota</taxon>
        <taxon>Viridiplantae</taxon>
        <taxon>Streptophyta</taxon>
        <taxon>Embryophyta</taxon>
        <taxon>Tracheophyta</taxon>
        <taxon>Spermatophyta</taxon>
        <taxon>Magnoliopsida</taxon>
        <taxon>eudicotyledons</taxon>
        <taxon>Gunneridae</taxon>
        <taxon>Pentapetalae</taxon>
        <taxon>rosids</taxon>
        <taxon>fabids</taxon>
        <taxon>Malpighiales</taxon>
        <taxon>Linaceae</taxon>
        <taxon>Linum</taxon>
    </lineage>
</organism>
<evidence type="ECO:0000313" key="2">
    <source>
        <dbReference type="Proteomes" id="UP001497516"/>
    </source>
</evidence>
<keyword evidence="2" id="KW-1185">Reference proteome</keyword>